<dbReference type="InterPro" id="IPR036864">
    <property type="entry name" value="Zn2-C6_fun-type_DNA-bd_sf"/>
</dbReference>
<dbReference type="GO" id="GO:0005634">
    <property type="term" value="C:nucleus"/>
    <property type="evidence" value="ECO:0007669"/>
    <property type="project" value="UniProtKB-SubCell"/>
</dbReference>
<dbReference type="InterPro" id="IPR056751">
    <property type="entry name" value="PAS_13"/>
</dbReference>
<evidence type="ECO:0000256" key="7">
    <source>
        <dbReference type="ARBA" id="ARBA00023242"/>
    </source>
</evidence>
<name>A0AAD3TQ29_9TREE</name>
<dbReference type="CDD" id="cd00067">
    <property type="entry name" value="GAL4"/>
    <property type="match status" value="1"/>
</dbReference>
<keyword evidence="3" id="KW-0862">Zinc</keyword>
<keyword evidence="2" id="KW-0479">Metal-binding</keyword>
<dbReference type="SUPFAM" id="SSF57701">
    <property type="entry name" value="Zn2/Cys6 DNA-binding domain"/>
    <property type="match status" value="1"/>
</dbReference>
<evidence type="ECO:0000256" key="4">
    <source>
        <dbReference type="ARBA" id="ARBA00023015"/>
    </source>
</evidence>
<evidence type="ECO:0000313" key="11">
    <source>
        <dbReference type="Proteomes" id="UP001222932"/>
    </source>
</evidence>
<dbReference type="EMBL" id="BTCM01000001">
    <property type="protein sequence ID" value="GMK54911.1"/>
    <property type="molecule type" value="Genomic_DNA"/>
</dbReference>
<accession>A0AAD3TQ29</accession>
<organism evidence="10 11">
    <name type="scientific">Cutaneotrichosporon spelunceum</name>
    <dbReference type="NCBI Taxonomy" id="1672016"/>
    <lineage>
        <taxon>Eukaryota</taxon>
        <taxon>Fungi</taxon>
        <taxon>Dikarya</taxon>
        <taxon>Basidiomycota</taxon>
        <taxon>Agaricomycotina</taxon>
        <taxon>Tremellomycetes</taxon>
        <taxon>Trichosporonales</taxon>
        <taxon>Trichosporonaceae</taxon>
        <taxon>Cutaneotrichosporon</taxon>
    </lineage>
</organism>
<dbReference type="PANTHER" id="PTHR31986:SF7">
    <property type="entry name" value="REGULATOR OF DRUG SENSITIVITY 2"/>
    <property type="match status" value="1"/>
</dbReference>
<feature type="domain" description="Zn(2)-C6 fungal-type" evidence="9">
    <location>
        <begin position="22"/>
        <end position="51"/>
    </location>
</feature>
<keyword evidence="11" id="KW-1185">Reference proteome</keyword>
<feature type="region of interest" description="Disordered" evidence="8">
    <location>
        <begin position="77"/>
        <end position="194"/>
    </location>
</feature>
<comment type="caution">
    <text evidence="10">The sequence shown here is derived from an EMBL/GenBank/DDBJ whole genome shotgun (WGS) entry which is preliminary data.</text>
</comment>
<dbReference type="InterPro" id="IPR053045">
    <property type="entry name" value="Zinc_cluster_trans_reg"/>
</dbReference>
<proteinExistence type="predicted"/>
<keyword evidence="7" id="KW-0539">Nucleus</keyword>
<evidence type="ECO:0000256" key="1">
    <source>
        <dbReference type="ARBA" id="ARBA00004123"/>
    </source>
</evidence>
<dbReference type="GO" id="GO:0000981">
    <property type="term" value="F:DNA-binding transcription factor activity, RNA polymerase II-specific"/>
    <property type="evidence" value="ECO:0007669"/>
    <property type="project" value="InterPro"/>
</dbReference>
<evidence type="ECO:0000256" key="5">
    <source>
        <dbReference type="ARBA" id="ARBA00023125"/>
    </source>
</evidence>
<dbReference type="GO" id="GO:0000977">
    <property type="term" value="F:RNA polymerase II transcription regulatory region sequence-specific DNA binding"/>
    <property type="evidence" value="ECO:0007669"/>
    <property type="project" value="TreeGrafter"/>
</dbReference>
<evidence type="ECO:0000259" key="9">
    <source>
        <dbReference type="PROSITE" id="PS50048"/>
    </source>
</evidence>
<protein>
    <recommendedName>
        <fullName evidence="9">Zn(2)-C6 fungal-type domain-containing protein</fullName>
    </recommendedName>
</protein>
<dbReference type="PANTHER" id="PTHR31986">
    <property type="entry name" value="REGULATOR OF DRUG SENSITIVITY 2"/>
    <property type="match status" value="1"/>
</dbReference>
<keyword evidence="4" id="KW-0805">Transcription regulation</keyword>
<dbReference type="GO" id="GO:0008270">
    <property type="term" value="F:zinc ion binding"/>
    <property type="evidence" value="ECO:0007669"/>
    <property type="project" value="InterPro"/>
</dbReference>
<comment type="subcellular location">
    <subcellularLocation>
        <location evidence="1">Nucleus</location>
    </subcellularLocation>
</comment>
<reference evidence="10" key="1">
    <citation type="journal article" date="2023" name="BMC Genomics">
        <title>Chromosome-level genome assemblies of Cutaneotrichosporon spp. (Trichosporonales, Basidiomycota) reveal imbalanced evolution between nucleotide sequences and chromosome synteny.</title>
        <authorList>
            <person name="Kobayashi Y."/>
            <person name="Kayamori A."/>
            <person name="Aoki K."/>
            <person name="Shiwa Y."/>
            <person name="Matsutani M."/>
            <person name="Fujita N."/>
            <person name="Sugita T."/>
            <person name="Iwasaki W."/>
            <person name="Tanaka N."/>
            <person name="Takashima M."/>
        </authorList>
    </citation>
    <scope>NUCLEOTIDE SEQUENCE</scope>
    <source>
        <strain evidence="10">HIS016</strain>
    </source>
</reference>
<dbReference type="AlphaFoldDB" id="A0AAD3TQ29"/>
<dbReference type="Proteomes" id="UP001222932">
    <property type="component" value="Unassembled WGS sequence"/>
</dbReference>
<evidence type="ECO:0000256" key="8">
    <source>
        <dbReference type="SAM" id="MobiDB-lite"/>
    </source>
</evidence>
<dbReference type="InterPro" id="IPR001138">
    <property type="entry name" value="Zn2Cys6_DnaBD"/>
</dbReference>
<evidence type="ECO:0000256" key="2">
    <source>
        <dbReference type="ARBA" id="ARBA00022723"/>
    </source>
</evidence>
<evidence type="ECO:0000256" key="3">
    <source>
        <dbReference type="ARBA" id="ARBA00022833"/>
    </source>
</evidence>
<dbReference type="PROSITE" id="PS50048">
    <property type="entry name" value="ZN2_CY6_FUNGAL_2"/>
    <property type="match status" value="1"/>
</dbReference>
<keyword evidence="5" id="KW-0238">DNA-binding</keyword>
<evidence type="ECO:0000313" key="10">
    <source>
        <dbReference type="EMBL" id="GMK54911.1"/>
    </source>
</evidence>
<keyword evidence="6" id="KW-0804">Transcription</keyword>
<dbReference type="Gene3D" id="4.10.240.10">
    <property type="entry name" value="Zn(2)-C6 fungal-type DNA-binding domain"/>
    <property type="match status" value="1"/>
</dbReference>
<dbReference type="PROSITE" id="PS00463">
    <property type="entry name" value="ZN2_CY6_FUNGAL_1"/>
    <property type="match status" value="1"/>
</dbReference>
<gene>
    <name evidence="10" type="ORF">CspeluHIS016_0114970</name>
</gene>
<feature type="compositionally biased region" description="Low complexity" evidence="8">
    <location>
        <begin position="125"/>
        <end position="147"/>
    </location>
</feature>
<evidence type="ECO:0000256" key="6">
    <source>
        <dbReference type="ARBA" id="ARBA00023163"/>
    </source>
</evidence>
<dbReference type="Pfam" id="PF24990">
    <property type="entry name" value="PAS_13"/>
    <property type="match status" value="1"/>
</dbReference>
<reference evidence="10" key="2">
    <citation type="submission" date="2023-06" db="EMBL/GenBank/DDBJ databases">
        <authorList>
            <person name="Kobayashi Y."/>
            <person name="Kayamori A."/>
            <person name="Aoki K."/>
            <person name="Shiwa Y."/>
            <person name="Fujita N."/>
            <person name="Sugita T."/>
            <person name="Iwasaki W."/>
            <person name="Tanaka N."/>
            <person name="Takashima M."/>
        </authorList>
    </citation>
    <scope>NUCLEOTIDE SEQUENCE</scope>
    <source>
        <strain evidence="10">HIS016</strain>
    </source>
</reference>
<sequence>MYKYLQDDNSQTPLKKVKCQRACKFCRKSHTTCEDTRPCQRCIKRDIAQLCLQDEADQLAQQAAQQKQQQLAAAAAADKGGATTTVPAKRRGYSLESTERPPPARRASSSQGVAVGNGTPKFRDGSSTGTAGPSGSSQAGMPVHTPSPSHPPPGADMVANVSMPSFMASPQDSFRSGAMSGFDQESPMSAGGRIPQWYDSAFQADAQPPPAPVPQTGAIPDAFSWSALVDGLINPMQEQSPSAEFAWLNANAANTPNGRGLQPNPSGMGGAVSASPANSALKNESAMSPDVLNSDGPVVPYNYTFGYSRLKSWANSMEEPVKMRVNAATDKFKPILHSCLSQYSEEQTISVEMQFLAFVRNWATFCDTIPAPACIWRRTGEIFAANRRMLALMDMTLQSFHPGKINLYTVLDPMSFTEYWEDYGGQVLHHLSDRSSFDTVVAVAMANRPGEKTHLLTSSMAFDSIGLPLVATAVLTPLGAPTRAPPELTIDVQVGGTELNPVIRPISLSSLPVGTYRDEIMT</sequence>